<dbReference type="AlphaFoldDB" id="A0A6S6QUT7"/>
<name>A0A6S6QUT7_9HYPH</name>
<dbReference type="KEGG" id="tso:IZ6_14550"/>
<evidence type="ECO:0000313" key="4">
    <source>
        <dbReference type="Proteomes" id="UP000515317"/>
    </source>
</evidence>
<feature type="compositionally biased region" description="Pro residues" evidence="1">
    <location>
        <begin position="327"/>
        <end position="337"/>
    </location>
</feature>
<feature type="region of interest" description="Disordered" evidence="1">
    <location>
        <begin position="68"/>
        <end position="165"/>
    </location>
</feature>
<feature type="region of interest" description="Disordered" evidence="1">
    <location>
        <begin position="1"/>
        <end position="26"/>
    </location>
</feature>
<feature type="compositionally biased region" description="Low complexity" evidence="1">
    <location>
        <begin position="228"/>
        <end position="243"/>
    </location>
</feature>
<gene>
    <name evidence="3" type="ORF">IZ6_14550</name>
</gene>
<organism evidence="3 4">
    <name type="scientific">Terrihabitans soli</name>
    <dbReference type="NCBI Taxonomy" id="708113"/>
    <lineage>
        <taxon>Bacteria</taxon>
        <taxon>Pseudomonadati</taxon>
        <taxon>Pseudomonadota</taxon>
        <taxon>Alphaproteobacteria</taxon>
        <taxon>Hyphomicrobiales</taxon>
        <taxon>Terrihabitans</taxon>
    </lineage>
</organism>
<sequence length="481" mass="49885">MTKKNEDMAGSVSEPKGAIPEVKPARSLWPRPHENVRVEPVLVPPRDEAAYAAPVVAPPAAVELPEAEFSAGPEEGYRAPDIRIEPEIEEPIAREPEVYSTPVEEEVPEPVAEDEAPEPDLPHEEPVEDPVLAEPFLTEPGREEPVSVEPDPAPEPAYVPPREERHVSVLDAADWQQPALDDPQESKTGRFVAMAAGIVVALALGAVGFVYGSSALGLKFGGDGGGTSADTTASTAAPSTTPAVNPEELKAMQDRVAALQAELEKMRQDKPGSVPASTPENQPAAANQADTPPPAQQAAAQPQPAPVVTSIPGPTPAPGAANNAPAAPTPSAPPPQAVAPAPTSEPTPKAASPSNTAPPAETVRAEPTPPPATAPAPAPKPKPTEVARTTEPVVPPPPGPGYRTQPSYEDPRSVASPEMPVLQNWAVRDVYNGIAVVQGGRGAPLEVEPGDELPGGNRVLAIRRLGGNWAVITERGIIAGN</sequence>
<feature type="compositionally biased region" description="Acidic residues" evidence="1">
    <location>
        <begin position="103"/>
        <end position="118"/>
    </location>
</feature>
<keyword evidence="2" id="KW-0472">Membrane</keyword>
<keyword evidence="4" id="KW-1185">Reference proteome</keyword>
<feature type="region of interest" description="Disordered" evidence="1">
    <location>
        <begin position="218"/>
        <end position="415"/>
    </location>
</feature>
<proteinExistence type="predicted"/>
<dbReference type="Proteomes" id="UP000515317">
    <property type="component" value="Chromosome"/>
</dbReference>
<keyword evidence="2" id="KW-0812">Transmembrane</keyword>
<feature type="compositionally biased region" description="Pro residues" evidence="1">
    <location>
        <begin position="367"/>
        <end position="381"/>
    </location>
</feature>
<keyword evidence="2" id="KW-1133">Transmembrane helix</keyword>
<protein>
    <submittedName>
        <fullName evidence="3">Uncharacterized protein</fullName>
    </submittedName>
</protein>
<evidence type="ECO:0000256" key="2">
    <source>
        <dbReference type="SAM" id="Phobius"/>
    </source>
</evidence>
<feature type="compositionally biased region" description="Low complexity" evidence="1">
    <location>
        <begin position="357"/>
        <end position="366"/>
    </location>
</feature>
<evidence type="ECO:0000256" key="1">
    <source>
        <dbReference type="SAM" id="MobiDB-lite"/>
    </source>
</evidence>
<evidence type="ECO:0000313" key="3">
    <source>
        <dbReference type="EMBL" id="BCJ90720.1"/>
    </source>
</evidence>
<dbReference type="RefSeq" id="WP_222877332.1">
    <property type="nucleotide sequence ID" value="NZ_AP023361.1"/>
</dbReference>
<reference evidence="3 4" key="1">
    <citation type="submission" date="2020-08" db="EMBL/GenBank/DDBJ databases">
        <title>Genome sequence of Rhizobiales bacterium strain IZ6.</title>
        <authorList>
            <person name="Nakai R."/>
            <person name="Naganuma T."/>
        </authorList>
    </citation>
    <scope>NUCLEOTIDE SEQUENCE [LARGE SCALE GENOMIC DNA]</scope>
    <source>
        <strain evidence="3 4">IZ6</strain>
    </source>
</reference>
<dbReference type="EMBL" id="AP023361">
    <property type="protein sequence ID" value="BCJ90720.1"/>
    <property type="molecule type" value="Genomic_DNA"/>
</dbReference>
<feature type="compositionally biased region" description="Basic and acidic residues" evidence="1">
    <location>
        <begin position="75"/>
        <end position="97"/>
    </location>
</feature>
<accession>A0A6S6QUT7</accession>
<feature type="transmembrane region" description="Helical" evidence="2">
    <location>
        <begin position="191"/>
        <end position="211"/>
    </location>
</feature>
<feature type="compositionally biased region" description="Low complexity" evidence="1">
    <location>
        <begin position="282"/>
        <end position="302"/>
    </location>
</feature>